<dbReference type="EMBL" id="ML992670">
    <property type="protein sequence ID" value="KAF2213742.1"/>
    <property type="molecule type" value="Genomic_DNA"/>
</dbReference>
<gene>
    <name evidence="1" type="ORF">CERZMDRAFT_90521</name>
</gene>
<name>A0A6A6FJX7_9PEZI</name>
<dbReference type="Proteomes" id="UP000799539">
    <property type="component" value="Unassembled WGS sequence"/>
</dbReference>
<reference evidence="1" key="1">
    <citation type="journal article" date="2020" name="Stud. Mycol.">
        <title>101 Dothideomycetes genomes: a test case for predicting lifestyles and emergence of pathogens.</title>
        <authorList>
            <person name="Haridas S."/>
            <person name="Albert R."/>
            <person name="Binder M."/>
            <person name="Bloem J."/>
            <person name="Labutti K."/>
            <person name="Salamov A."/>
            <person name="Andreopoulos B."/>
            <person name="Baker S."/>
            <person name="Barry K."/>
            <person name="Bills G."/>
            <person name="Bluhm B."/>
            <person name="Cannon C."/>
            <person name="Castanera R."/>
            <person name="Culley D."/>
            <person name="Daum C."/>
            <person name="Ezra D."/>
            <person name="Gonzalez J."/>
            <person name="Henrissat B."/>
            <person name="Kuo A."/>
            <person name="Liang C."/>
            <person name="Lipzen A."/>
            <person name="Lutzoni F."/>
            <person name="Magnuson J."/>
            <person name="Mondo S."/>
            <person name="Nolan M."/>
            <person name="Ohm R."/>
            <person name="Pangilinan J."/>
            <person name="Park H.-J."/>
            <person name="Ramirez L."/>
            <person name="Alfaro M."/>
            <person name="Sun H."/>
            <person name="Tritt A."/>
            <person name="Yoshinaga Y."/>
            <person name="Zwiers L.-H."/>
            <person name="Turgeon B."/>
            <person name="Goodwin S."/>
            <person name="Spatafora J."/>
            <person name="Crous P."/>
            <person name="Grigoriev I."/>
        </authorList>
    </citation>
    <scope>NUCLEOTIDE SEQUENCE</scope>
    <source>
        <strain evidence="1">SCOH1-5</strain>
    </source>
</reference>
<dbReference type="AlphaFoldDB" id="A0A6A6FJX7"/>
<evidence type="ECO:0000313" key="1">
    <source>
        <dbReference type="EMBL" id="KAF2213742.1"/>
    </source>
</evidence>
<protein>
    <submittedName>
        <fullName evidence="1">Uncharacterized protein</fullName>
    </submittedName>
</protein>
<accession>A0A6A6FJX7</accession>
<sequence>MLLAGEIGKVTNLRSVKSSVDAPAHILVRAEEEEEEFVVAKRNSPVGGEKAERELWGCWVSLHFADGHCTDVPWSSWEKRT</sequence>
<proteinExistence type="predicted"/>
<organism evidence="1 2">
    <name type="scientific">Cercospora zeae-maydis SCOH1-5</name>
    <dbReference type="NCBI Taxonomy" id="717836"/>
    <lineage>
        <taxon>Eukaryota</taxon>
        <taxon>Fungi</taxon>
        <taxon>Dikarya</taxon>
        <taxon>Ascomycota</taxon>
        <taxon>Pezizomycotina</taxon>
        <taxon>Dothideomycetes</taxon>
        <taxon>Dothideomycetidae</taxon>
        <taxon>Mycosphaerellales</taxon>
        <taxon>Mycosphaerellaceae</taxon>
        <taxon>Cercospora</taxon>
    </lineage>
</organism>
<evidence type="ECO:0000313" key="2">
    <source>
        <dbReference type="Proteomes" id="UP000799539"/>
    </source>
</evidence>
<keyword evidence="2" id="KW-1185">Reference proteome</keyword>